<evidence type="ECO:0000256" key="5">
    <source>
        <dbReference type="ARBA" id="ARBA00022643"/>
    </source>
</evidence>
<dbReference type="Gene3D" id="3.50.50.60">
    <property type="entry name" value="FAD/NAD(P)-binding domain"/>
    <property type="match status" value="1"/>
</dbReference>
<dbReference type="PRINTS" id="PR00368">
    <property type="entry name" value="FADPNR"/>
</dbReference>
<dbReference type="PANTHER" id="PTHR42917">
    <property type="entry name" value="2,4-DIENOYL-COA REDUCTASE"/>
    <property type="match status" value="1"/>
</dbReference>
<dbReference type="CDD" id="cd02803">
    <property type="entry name" value="OYE_like_FMN_family"/>
    <property type="match status" value="1"/>
</dbReference>
<feature type="region of interest" description="Disordered" evidence="11">
    <location>
        <begin position="1"/>
        <end position="20"/>
    </location>
</feature>
<dbReference type="Gene3D" id="3.20.20.70">
    <property type="entry name" value="Aldolase class I"/>
    <property type="match status" value="1"/>
</dbReference>
<evidence type="ECO:0000313" key="16">
    <source>
        <dbReference type="Proteomes" id="UP001549307"/>
    </source>
</evidence>
<dbReference type="SUPFAM" id="SSF51395">
    <property type="entry name" value="FMN-linked oxidoreductases"/>
    <property type="match status" value="1"/>
</dbReference>
<feature type="domain" description="NADH:flavin oxidoreductase/NADH oxidase N-terminal" evidence="12">
    <location>
        <begin position="21"/>
        <end position="329"/>
    </location>
</feature>
<dbReference type="PANTHER" id="PTHR42917:SF2">
    <property type="entry name" value="2,4-DIENOYL-COA REDUCTASE [(2E)-ENOYL-COA-PRODUCING]"/>
    <property type="match status" value="1"/>
</dbReference>
<keyword evidence="6" id="KW-0479">Metal-binding</keyword>
<dbReference type="InterPro" id="IPR036237">
    <property type="entry name" value="Xyl_isomerase-like_sf"/>
</dbReference>
<accession>A0ABV2P4A4</accession>
<evidence type="ECO:0000313" key="15">
    <source>
        <dbReference type="EMBL" id="MET4539588.1"/>
    </source>
</evidence>
<evidence type="ECO:0000256" key="1">
    <source>
        <dbReference type="ARBA" id="ARBA00001917"/>
    </source>
</evidence>
<dbReference type="Pfam" id="PF01261">
    <property type="entry name" value="AP_endonuc_2"/>
    <property type="match status" value="1"/>
</dbReference>
<keyword evidence="4" id="KW-0285">Flavoprotein</keyword>
<evidence type="ECO:0000256" key="6">
    <source>
        <dbReference type="ARBA" id="ARBA00022723"/>
    </source>
</evidence>
<keyword evidence="5" id="KW-0288">FMN</keyword>
<keyword evidence="9" id="KW-0411">Iron-sulfur</keyword>
<comment type="similarity">
    <text evidence="3">In the N-terminal section; belongs to the NADH:flavin oxidoreductase/NADH oxidase family.</text>
</comment>
<dbReference type="InterPro" id="IPR023753">
    <property type="entry name" value="FAD/NAD-binding_dom"/>
</dbReference>
<evidence type="ECO:0000256" key="9">
    <source>
        <dbReference type="ARBA" id="ARBA00023014"/>
    </source>
</evidence>
<comment type="cofactor">
    <cofactor evidence="2">
        <name>[4Fe-4S] cluster</name>
        <dbReference type="ChEBI" id="CHEBI:49883"/>
    </cofactor>
</comment>
<gene>
    <name evidence="15" type="ORF">ABIE37_001360</name>
</gene>
<name>A0ABV2P4A4_9MICC</name>
<evidence type="ECO:0000256" key="4">
    <source>
        <dbReference type="ARBA" id="ARBA00022630"/>
    </source>
</evidence>
<protein>
    <submittedName>
        <fullName evidence="15">2,4-dienoyl-CoA reductase-like NADH-dependent reductase (Old Yellow Enzyme family)/thioredoxin reductase</fullName>
    </submittedName>
</protein>
<evidence type="ECO:0000256" key="2">
    <source>
        <dbReference type="ARBA" id="ARBA00001966"/>
    </source>
</evidence>
<reference evidence="15 16" key="1">
    <citation type="submission" date="2024-06" db="EMBL/GenBank/DDBJ databases">
        <title>Sorghum-associated microbial communities from plants grown in Nebraska, USA.</title>
        <authorList>
            <person name="Schachtman D."/>
        </authorList>
    </citation>
    <scope>NUCLEOTIDE SEQUENCE [LARGE SCALE GENOMIC DNA]</scope>
    <source>
        <strain evidence="15 16">3552</strain>
    </source>
</reference>
<evidence type="ECO:0000259" key="13">
    <source>
        <dbReference type="Pfam" id="PF01261"/>
    </source>
</evidence>
<dbReference type="GeneID" id="92752310"/>
<evidence type="ECO:0000256" key="8">
    <source>
        <dbReference type="ARBA" id="ARBA00023004"/>
    </source>
</evidence>
<evidence type="ECO:0000259" key="12">
    <source>
        <dbReference type="Pfam" id="PF00724"/>
    </source>
</evidence>
<proteinExistence type="inferred from homology"/>
<dbReference type="Pfam" id="PF00724">
    <property type="entry name" value="Oxidored_FMN"/>
    <property type="match status" value="1"/>
</dbReference>
<feature type="domain" description="Xylose isomerase-like TIM barrel" evidence="13">
    <location>
        <begin position="739"/>
        <end position="967"/>
    </location>
</feature>
<evidence type="ECO:0000256" key="11">
    <source>
        <dbReference type="SAM" id="MobiDB-lite"/>
    </source>
</evidence>
<keyword evidence="10" id="KW-0119">Carbohydrate metabolism</keyword>
<dbReference type="Gene3D" id="3.40.50.720">
    <property type="entry name" value="NAD(P)-binding Rossmann-like Domain"/>
    <property type="match status" value="1"/>
</dbReference>
<sequence>MLPTTPAAGMPLTLGRNGRTPTTLRNRLASAPMERNYGTTDGHITEPYIDYLVTRARAGLGMVTTEATYVRADGKGRTHQLGLHTDHMIPGLRRLTDALHAEGALAAVELNHGGRTAQSSVSGFKNLAPSPVPCPTAGGEVPRELTAAECYELVAAYAAAAKRAVAAGFDVINLHGAHGYLIHQFMSPISNHRTDEFAAPEFFMNLVIDAVREAVPDTIVGMRVSVLEGPADGISAEQQVAIIGRAHLDKLDFLDLSAGSYDAGEWIVQSGEWKPGILSDYTQAYRRFGLPLGMAGRLNSPEIIEEVLSNGTCDFVSLARAIHADPAFVGGVLRGERYRPCIACNVCIDNLGLGQVTCTVNPAVGRSRVPVPTPAVRSTSRVLVVGAGPAGLTAARELAEAGAQVTLVDDGARPGGQFALAERMRSTPDFHRFADWSASENERLGVEVRLGTHADTSDAGGLARDFGADAVVIATGGRWPAAGFVGGESPRVTDIRDWLAGHQEMLDGGSRGLEAVTIWGADSVAMSVADTLASQGTAVLIIGPQESLAPESGRRAKILAVPRLEDNPRVRIFLSSTIEEFDGDRVRISRSGMDEQWIDAPGELLVSRSVLPLDGPLTAEQREAELSRSASIPVAMAGTVVDTAAAIVSNAVKSGYDAAQRIAAALDARADTADSAGAEVAGNVPVRRSLPVISQRTGDPAAPGASKPVAIPPLGTPLRRLGLAQLSLVGTAPPDLVTIAAEAGFDFIGARVRPVTATERPYNLQPGSPMLRETLARMADTGITVEDIEFLLLDGTGLQNGADQREAWLRMMEAGQALGASTLTVACSDPDLDRFGDHLAQMTQDGKAYGIIPTLEPIAYQTVRSIPQAVELADRADCKIVVDALHVNRFGGTWAQLEDAADLVPMIQLCDGPAIPPPSREGLILESRSERGVPGEGEFDLPAMLASFPADIPVSVETPSGSRVAALGELAWAKQLKAAATSVLITPAFTWSTT</sequence>
<evidence type="ECO:0000256" key="7">
    <source>
        <dbReference type="ARBA" id="ARBA00023002"/>
    </source>
</evidence>
<keyword evidence="16" id="KW-1185">Reference proteome</keyword>
<feature type="domain" description="FAD/NAD(P)-binding" evidence="14">
    <location>
        <begin position="381"/>
        <end position="600"/>
    </location>
</feature>
<dbReference type="Proteomes" id="UP001549307">
    <property type="component" value="Unassembled WGS sequence"/>
</dbReference>
<dbReference type="PRINTS" id="PR00469">
    <property type="entry name" value="PNDRDTASEII"/>
</dbReference>
<dbReference type="InterPro" id="IPR013022">
    <property type="entry name" value="Xyl_isomerase-like_TIM-brl"/>
</dbReference>
<keyword evidence="8" id="KW-0408">Iron</keyword>
<dbReference type="InterPro" id="IPR036188">
    <property type="entry name" value="FAD/NAD-bd_sf"/>
</dbReference>
<dbReference type="InterPro" id="IPR001155">
    <property type="entry name" value="OxRdtase_FMN_N"/>
</dbReference>
<dbReference type="EMBL" id="JBEPSN010000002">
    <property type="protein sequence ID" value="MET4539588.1"/>
    <property type="molecule type" value="Genomic_DNA"/>
</dbReference>
<comment type="caution">
    <text evidence="15">The sequence shown here is derived from an EMBL/GenBank/DDBJ whole genome shotgun (WGS) entry which is preliminary data.</text>
</comment>
<dbReference type="Gene3D" id="3.20.20.150">
    <property type="entry name" value="Divalent-metal-dependent TIM barrel enzymes"/>
    <property type="match status" value="1"/>
</dbReference>
<dbReference type="SUPFAM" id="SSF51971">
    <property type="entry name" value="Nucleotide-binding domain"/>
    <property type="match status" value="1"/>
</dbReference>
<evidence type="ECO:0000259" key="14">
    <source>
        <dbReference type="Pfam" id="PF07992"/>
    </source>
</evidence>
<dbReference type="Pfam" id="PF07992">
    <property type="entry name" value="Pyr_redox_2"/>
    <property type="match status" value="1"/>
</dbReference>
<organism evidence="15 16">
    <name type="scientific">Arthrobacter bambusae</name>
    <dbReference type="NCBI Taxonomy" id="1338426"/>
    <lineage>
        <taxon>Bacteria</taxon>
        <taxon>Bacillati</taxon>
        <taxon>Actinomycetota</taxon>
        <taxon>Actinomycetes</taxon>
        <taxon>Micrococcales</taxon>
        <taxon>Micrococcaceae</taxon>
        <taxon>Arthrobacter</taxon>
    </lineage>
</organism>
<evidence type="ECO:0000256" key="3">
    <source>
        <dbReference type="ARBA" id="ARBA00011048"/>
    </source>
</evidence>
<evidence type="ECO:0000256" key="10">
    <source>
        <dbReference type="ARBA" id="ARBA00023277"/>
    </source>
</evidence>
<dbReference type="InterPro" id="IPR013785">
    <property type="entry name" value="Aldolase_TIM"/>
</dbReference>
<keyword evidence="7" id="KW-0560">Oxidoreductase</keyword>
<dbReference type="RefSeq" id="WP_354227932.1">
    <property type="nucleotide sequence ID" value="NZ_JBEPSN010000002.1"/>
</dbReference>
<dbReference type="SUPFAM" id="SSF51658">
    <property type="entry name" value="Xylose isomerase-like"/>
    <property type="match status" value="1"/>
</dbReference>
<comment type="cofactor">
    <cofactor evidence="1">
        <name>FMN</name>
        <dbReference type="ChEBI" id="CHEBI:58210"/>
    </cofactor>
</comment>
<dbReference type="InterPro" id="IPR051793">
    <property type="entry name" value="NADH:flavin_oxidoreductase"/>
</dbReference>